<evidence type="ECO:0000313" key="1">
    <source>
        <dbReference type="EMBL" id="SVC61865.1"/>
    </source>
</evidence>
<accession>A0A382NNH2</accession>
<reference evidence="1" key="1">
    <citation type="submission" date="2018-05" db="EMBL/GenBank/DDBJ databases">
        <authorList>
            <person name="Lanie J.A."/>
            <person name="Ng W.-L."/>
            <person name="Kazmierczak K.M."/>
            <person name="Andrzejewski T.M."/>
            <person name="Davidsen T.M."/>
            <person name="Wayne K.J."/>
            <person name="Tettelin H."/>
            <person name="Glass J.I."/>
            <person name="Rusch D."/>
            <person name="Podicherti R."/>
            <person name="Tsui H.-C.T."/>
            <person name="Winkler M.E."/>
        </authorList>
    </citation>
    <scope>NUCLEOTIDE SEQUENCE</scope>
</reference>
<organism evidence="1">
    <name type="scientific">marine metagenome</name>
    <dbReference type="NCBI Taxonomy" id="408172"/>
    <lineage>
        <taxon>unclassified sequences</taxon>
        <taxon>metagenomes</taxon>
        <taxon>ecological metagenomes</taxon>
    </lineage>
</organism>
<dbReference type="SUPFAM" id="SSF51338">
    <property type="entry name" value="Composite domain of metallo-dependent hydrolases"/>
    <property type="match status" value="1"/>
</dbReference>
<evidence type="ECO:0008006" key="2">
    <source>
        <dbReference type="Google" id="ProtNLM"/>
    </source>
</evidence>
<protein>
    <recommendedName>
        <fullName evidence="2">Amidohydrolase-related domain-containing protein</fullName>
    </recommendedName>
</protein>
<feature type="non-terminal residue" evidence="1">
    <location>
        <position position="74"/>
    </location>
</feature>
<dbReference type="Gene3D" id="2.30.40.10">
    <property type="entry name" value="Urease, subunit C, domain 1"/>
    <property type="match status" value="1"/>
</dbReference>
<dbReference type="InterPro" id="IPR011059">
    <property type="entry name" value="Metal-dep_hydrolase_composite"/>
</dbReference>
<dbReference type="AlphaFoldDB" id="A0A382NNH2"/>
<gene>
    <name evidence="1" type="ORF">METZ01_LOCUS314719</name>
</gene>
<proteinExistence type="predicted"/>
<dbReference type="Gene3D" id="3.20.20.140">
    <property type="entry name" value="Metal-dependent hydrolases"/>
    <property type="match status" value="1"/>
</dbReference>
<dbReference type="EMBL" id="UINC01101224">
    <property type="protein sequence ID" value="SVC61865.1"/>
    <property type="molecule type" value="Genomic_DNA"/>
</dbReference>
<sequence length="74" mass="8036">MNEERQVLKDAAIKIVGDRIIEIGAKEEIMASNPGASIVGSENFMVIPGLINAHQHLTGDRLIQSCIPSHIEDT</sequence>
<name>A0A382NNH2_9ZZZZ</name>
<dbReference type="GO" id="GO:0016810">
    <property type="term" value="F:hydrolase activity, acting on carbon-nitrogen (but not peptide) bonds"/>
    <property type="evidence" value="ECO:0007669"/>
    <property type="project" value="InterPro"/>
</dbReference>